<proteinExistence type="predicted"/>
<organism evidence="1 2">
    <name type="scientific">Candidatus Kurthia intestinigallinarum</name>
    <dbReference type="NCBI Taxonomy" id="1562256"/>
    <lineage>
        <taxon>Bacteria</taxon>
        <taxon>Bacillati</taxon>
        <taxon>Bacillota</taxon>
        <taxon>Bacilli</taxon>
        <taxon>Bacillales</taxon>
        <taxon>Caryophanaceae</taxon>
        <taxon>Kurthia</taxon>
    </lineage>
</organism>
<protein>
    <submittedName>
        <fullName evidence="1">Uncharacterized protein</fullName>
    </submittedName>
</protein>
<gene>
    <name evidence="1" type="ORF">QI30_17225</name>
</gene>
<accession>A0A433RQ19</accession>
<dbReference type="AlphaFoldDB" id="A0A433RQ19"/>
<evidence type="ECO:0000313" key="2">
    <source>
        <dbReference type="Proteomes" id="UP000288623"/>
    </source>
</evidence>
<dbReference type="EMBL" id="JTFC01000042">
    <property type="protein sequence ID" value="RUS52499.1"/>
    <property type="molecule type" value="Genomic_DNA"/>
</dbReference>
<reference evidence="1 2" key="1">
    <citation type="submission" date="2014-11" db="EMBL/GenBank/DDBJ databases">
        <title>Genome sequence and analysis of novel Kurthia sp.</title>
        <authorList>
            <person name="Lawson J.N."/>
            <person name="Gonzalez J.E."/>
            <person name="Rinauldi L."/>
            <person name="Xuan Z."/>
            <person name="Firman A."/>
            <person name="Shaddox L."/>
            <person name="Trudeau A."/>
            <person name="Shah S."/>
            <person name="Reiman D."/>
        </authorList>
    </citation>
    <scope>NUCLEOTIDE SEQUENCE [LARGE SCALE GENOMIC DNA]</scope>
    <source>
        <strain evidence="1 2">3B1D</strain>
    </source>
</reference>
<name>A0A433RQ19_9BACL</name>
<evidence type="ECO:0000313" key="1">
    <source>
        <dbReference type="EMBL" id="RUS52499.1"/>
    </source>
</evidence>
<dbReference type="OrthoDB" id="2454771at2"/>
<dbReference type="RefSeq" id="WP_126991838.1">
    <property type="nucleotide sequence ID" value="NZ_JTFC01000042.1"/>
</dbReference>
<keyword evidence="2" id="KW-1185">Reference proteome</keyword>
<comment type="caution">
    <text evidence="1">The sequence shown here is derived from an EMBL/GenBank/DDBJ whole genome shotgun (WGS) entry which is preliminary data.</text>
</comment>
<dbReference type="Proteomes" id="UP000288623">
    <property type="component" value="Unassembled WGS sequence"/>
</dbReference>
<sequence length="119" mass="13447">MHYLIATDQGVQIMSKEGQLDFTWALDQLGLEERKLAPASLNDVVPNVVLFCDENAQYDQEGFSFRIASDEDKFSMRIFGPFIVTALNNAATDFYGLSDEQLGILQMKLTIQPFEEFKG</sequence>